<dbReference type="RefSeq" id="WP_204631943.1">
    <property type="nucleotide sequence ID" value="NZ_BSOC01000002.1"/>
</dbReference>
<dbReference type="InterPro" id="IPR050250">
    <property type="entry name" value="Macrolide_Exporter_MacB"/>
</dbReference>
<protein>
    <submittedName>
        <fullName evidence="9">ABC transporter permease</fullName>
    </submittedName>
</protein>
<keyword evidence="5 6" id="KW-0472">Membrane</keyword>
<feature type="domain" description="MacB-like periplasmic core" evidence="8">
    <location>
        <begin position="20"/>
        <end position="262"/>
    </location>
</feature>
<keyword evidence="3 6" id="KW-0812">Transmembrane</keyword>
<feature type="domain" description="ABC3 transporter permease C-terminal" evidence="7">
    <location>
        <begin position="308"/>
        <end position="422"/>
    </location>
</feature>
<proteinExistence type="predicted"/>
<feature type="transmembrane region" description="Helical" evidence="6">
    <location>
        <begin position="346"/>
        <end position="374"/>
    </location>
</feature>
<sequence>MFSYYLNLALRSLRRNIVLTSLMVSSLALGVGSCICMLTVLRLLAGDPLPGLSAHIFFPEIDPQPATGYVPGQAKPMDAFTYVDAMNLLRTRKAHRQSAVSGFKAKIVPQSGNLDPFFTNGVMATADFFPMFGVPFRYGSGWSRSDDDGAVPVVVIADYVNDKLFGGVDSVGRMVRIGERDFRVVGVLRHWAPQPRFYSGGGYGQGDGVFLPLQSALAAGMSTQYFDCYVQGDQRDLRTAPCVWLGVWLQLDSEADAQTYQAFLTHYVGQQIRQGRFVRSDVALLGLTTWLRDEQMVPEDVRQLTRLAFGFLLICVVNTVGLLLAKCLRRAREIGVRRALGASRATIFAQFMVEAGIIGLAGGVLGLAFAQLGLWAIRHEPAEYAPLAHLDVRMFAMTFAIALVSSLVAGMLPAWRACRISPAIQVKEG</sequence>
<evidence type="ECO:0000256" key="4">
    <source>
        <dbReference type="ARBA" id="ARBA00022989"/>
    </source>
</evidence>
<evidence type="ECO:0000256" key="6">
    <source>
        <dbReference type="SAM" id="Phobius"/>
    </source>
</evidence>
<evidence type="ECO:0000256" key="2">
    <source>
        <dbReference type="ARBA" id="ARBA00022475"/>
    </source>
</evidence>
<evidence type="ECO:0000256" key="5">
    <source>
        <dbReference type="ARBA" id="ARBA00023136"/>
    </source>
</evidence>
<keyword evidence="10" id="KW-1185">Reference proteome</keyword>
<accession>A0ABS2KHW5</accession>
<name>A0ABS2KHW5_9GAMM</name>
<dbReference type="InterPro" id="IPR025857">
    <property type="entry name" value="MacB_PCD"/>
</dbReference>
<comment type="caution">
    <text evidence="9">The sequence shown here is derived from an EMBL/GenBank/DDBJ whole genome shotgun (WGS) entry which is preliminary data.</text>
</comment>
<comment type="subcellular location">
    <subcellularLocation>
        <location evidence="1">Cell membrane</location>
        <topology evidence="1">Multi-pass membrane protein</topology>
    </subcellularLocation>
</comment>
<evidence type="ECO:0000256" key="3">
    <source>
        <dbReference type="ARBA" id="ARBA00022692"/>
    </source>
</evidence>
<keyword evidence="2" id="KW-1003">Cell membrane</keyword>
<evidence type="ECO:0000259" key="7">
    <source>
        <dbReference type="Pfam" id="PF02687"/>
    </source>
</evidence>
<evidence type="ECO:0000259" key="8">
    <source>
        <dbReference type="Pfam" id="PF12704"/>
    </source>
</evidence>
<dbReference type="Proteomes" id="UP001430193">
    <property type="component" value="Unassembled WGS sequence"/>
</dbReference>
<dbReference type="PANTHER" id="PTHR30572:SF18">
    <property type="entry name" value="ABC-TYPE MACROLIDE FAMILY EXPORT SYSTEM PERMEASE COMPONENT 2"/>
    <property type="match status" value="1"/>
</dbReference>
<evidence type="ECO:0000313" key="10">
    <source>
        <dbReference type="Proteomes" id="UP001430193"/>
    </source>
</evidence>
<evidence type="ECO:0000256" key="1">
    <source>
        <dbReference type="ARBA" id="ARBA00004651"/>
    </source>
</evidence>
<evidence type="ECO:0000313" key="9">
    <source>
        <dbReference type="EMBL" id="MBM7130347.1"/>
    </source>
</evidence>
<dbReference type="EMBL" id="JADIKF010000039">
    <property type="protein sequence ID" value="MBM7130347.1"/>
    <property type="molecule type" value="Genomic_DNA"/>
</dbReference>
<organism evidence="9 10">
    <name type="scientific">Dyella mobilis</name>
    <dbReference type="NCBI Taxonomy" id="1849582"/>
    <lineage>
        <taxon>Bacteria</taxon>
        <taxon>Pseudomonadati</taxon>
        <taxon>Pseudomonadota</taxon>
        <taxon>Gammaproteobacteria</taxon>
        <taxon>Lysobacterales</taxon>
        <taxon>Rhodanobacteraceae</taxon>
        <taxon>Dyella</taxon>
    </lineage>
</organism>
<feature type="transmembrane region" description="Helical" evidence="6">
    <location>
        <begin position="307"/>
        <end position="325"/>
    </location>
</feature>
<dbReference type="Pfam" id="PF02687">
    <property type="entry name" value="FtsX"/>
    <property type="match status" value="1"/>
</dbReference>
<feature type="transmembrane region" description="Helical" evidence="6">
    <location>
        <begin position="394"/>
        <end position="415"/>
    </location>
</feature>
<dbReference type="InterPro" id="IPR003838">
    <property type="entry name" value="ABC3_permease_C"/>
</dbReference>
<dbReference type="Pfam" id="PF12704">
    <property type="entry name" value="MacB_PCD"/>
    <property type="match status" value="1"/>
</dbReference>
<keyword evidence="4 6" id="KW-1133">Transmembrane helix</keyword>
<reference evidence="9" key="1">
    <citation type="submission" date="2020-10" db="EMBL/GenBank/DDBJ databases">
        <title>Phylogeny of dyella-like bacteria.</title>
        <authorList>
            <person name="Fu J."/>
        </authorList>
    </citation>
    <scope>NUCLEOTIDE SEQUENCE</scope>
    <source>
        <strain evidence="9">DHON07</strain>
    </source>
</reference>
<dbReference type="PANTHER" id="PTHR30572">
    <property type="entry name" value="MEMBRANE COMPONENT OF TRANSPORTER-RELATED"/>
    <property type="match status" value="1"/>
</dbReference>
<feature type="transmembrane region" description="Helical" evidence="6">
    <location>
        <begin position="21"/>
        <end position="45"/>
    </location>
</feature>
<gene>
    <name evidence="9" type="ORF">ISS99_12470</name>
</gene>